<dbReference type="EMBL" id="CP144751">
    <property type="protein sequence ID" value="WVZ86878.1"/>
    <property type="molecule type" value="Genomic_DNA"/>
</dbReference>
<protein>
    <submittedName>
        <fullName evidence="1">Uncharacterized protein</fullName>
    </submittedName>
</protein>
<accession>A0AAQ3X5T8</accession>
<sequence length="205" mass="21690">MHKPPSSRRKAGSGGGCSVQLATVTFLDSWCREDSVLDACCCCCCCRLRPADLAACLARRASSCICSSRHSSLQKGVSPLYMKMSASRPSGRAQSAQASSAGRLGSYSGSASKKKAEAMSGICDAAVACFLGSACCWFLLLQEDWEVRREVRSEGGGRGEVYMADGDGEGKAMPRDGWWCVHGHAWGVGWENKGRDSGAGETARG</sequence>
<proteinExistence type="predicted"/>
<evidence type="ECO:0000313" key="2">
    <source>
        <dbReference type="Proteomes" id="UP001341281"/>
    </source>
</evidence>
<name>A0AAQ3X5T8_PASNO</name>
<gene>
    <name evidence="1" type="ORF">U9M48_033596</name>
</gene>
<dbReference type="AlphaFoldDB" id="A0AAQ3X5T8"/>
<dbReference type="Proteomes" id="UP001341281">
    <property type="component" value="Chromosome 07"/>
</dbReference>
<reference evidence="1 2" key="1">
    <citation type="submission" date="2024-02" db="EMBL/GenBank/DDBJ databases">
        <title>High-quality chromosome-scale genome assembly of Pensacola bahiagrass (Paspalum notatum Flugge var. saurae).</title>
        <authorList>
            <person name="Vega J.M."/>
            <person name="Podio M."/>
            <person name="Orjuela J."/>
            <person name="Siena L.A."/>
            <person name="Pessino S.C."/>
            <person name="Combes M.C."/>
            <person name="Mariac C."/>
            <person name="Albertini E."/>
            <person name="Pupilli F."/>
            <person name="Ortiz J.P.A."/>
            <person name="Leblanc O."/>
        </authorList>
    </citation>
    <scope>NUCLEOTIDE SEQUENCE [LARGE SCALE GENOMIC DNA]</scope>
    <source>
        <strain evidence="1">R1</strain>
        <tissue evidence="1">Leaf</tissue>
    </source>
</reference>
<evidence type="ECO:0000313" key="1">
    <source>
        <dbReference type="EMBL" id="WVZ86878.1"/>
    </source>
</evidence>
<keyword evidence="2" id="KW-1185">Reference proteome</keyword>
<organism evidence="1 2">
    <name type="scientific">Paspalum notatum var. saurae</name>
    <dbReference type="NCBI Taxonomy" id="547442"/>
    <lineage>
        <taxon>Eukaryota</taxon>
        <taxon>Viridiplantae</taxon>
        <taxon>Streptophyta</taxon>
        <taxon>Embryophyta</taxon>
        <taxon>Tracheophyta</taxon>
        <taxon>Spermatophyta</taxon>
        <taxon>Magnoliopsida</taxon>
        <taxon>Liliopsida</taxon>
        <taxon>Poales</taxon>
        <taxon>Poaceae</taxon>
        <taxon>PACMAD clade</taxon>
        <taxon>Panicoideae</taxon>
        <taxon>Andropogonodae</taxon>
        <taxon>Paspaleae</taxon>
        <taxon>Paspalinae</taxon>
        <taxon>Paspalum</taxon>
    </lineage>
</organism>